<organism evidence="1 2">
    <name type="scientific">Rhizopus delemar (strain RA 99-880 / ATCC MYA-4621 / FGSC 9543 / NRRL 43880)</name>
    <name type="common">Mucormycosis agent</name>
    <name type="synonym">Rhizopus arrhizus var. delemar</name>
    <dbReference type="NCBI Taxonomy" id="246409"/>
    <lineage>
        <taxon>Eukaryota</taxon>
        <taxon>Fungi</taxon>
        <taxon>Fungi incertae sedis</taxon>
        <taxon>Mucoromycota</taxon>
        <taxon>Mucoromycotina</taxon>
        <taxon>Mucoromycetes</taxon>
        <taxon>Mucorales</taxon>
        <taxon>Mucorineae</taxon>
        <taxon>Rhizopodaceae</taxon>
        <taxon>Rhizopus</taxon>
    </lineage>
</organism>
<gene>
    <name evidence="1" type="ORF">RO3G_01058</name>
</gene>
<dbReference type="RefSeq" id="XP_067511750.1">
    <property type="nucleotide sequence ID" value="XM_067655649.1"/>
</dbReference>
<dbReference type="VEuPathDB" id="FungiDB:RO3G_01058"/>
<evidence type="ECO:0000313" key="1">
    <source>
        <dbReference type="EMBL" id="EIE76354.1"/>
    </source>
</evidence>
<keyword evidence="2" id="KW-1185">Reference proteome</keyword>
<accession>I1BJH4</accession>
<name>I1BJH4_RHIO9</name>
<evidence type="ECO:0000313" key="2">
    <source>
        <dbReference type="Proteomes" id="UP000009138"/>
    </source>
</evidence>
<sequence length="53" mass="6160">MTTRMMMPVDLVTPAPEERQELLLKTHLERHRGSQAMITTLIAICTMLRLFSF</sequence>
<dbReference type="GeneID" id="93608030"/>
<proteinExistence type="predicted"/>
<dbReference type="AlphaFoldDB" id="I1BJH4"/>
<dbReference type="InParanoid" id="I1BJH4"/>
<reference evidence="1 2" key="1">
    <citation type="journal article" date="2009" name="PLoS Genet.">
        <title>Genomic analysis of the basal lineage fungus Rhizopus oryzae reveals a whole-genome duplication.</title>
        <authorList>
            <person name="Ma L.-J."/>
            <person name="Ibrahim A.S."/>
            <person name="Skory C."/>
            <person name="Grabherr M.G."/>
            <person name="Burger G."/>
            <person name="Butler M."/>
            <person name="Elias M."/>
            <person name="Idnurm A."/>
            <person name="Lang B.F."/>
            <person name="Sone T."/>
            <person name="Abe A."/>
            <person name="Calvo S.E."/>
            <person name="Corrochano L.M."/>
            <person name="Engels R."/>
            <person name="Fu J."/>
            <person name="Hansberg W."/>
            <person name="Kim J.-M."/>
            <person name="Kodira C.D."/>
            <person name="Koehrsen M.J."/>
            <person name="Liu B."/>
            <person name="Miranda-Saavedra D."/>
            <person name="O'Leary S."/>
            <person name="Ortiz-Castellanos L."/>
            <person name="Poulter R."/>
            <person name="Rodriguez-Romero J."/>
            <person name="Ruiz-Herrera J."/>
            <person name="Shen Y.-Q."/>
            <person name="Zeng Q."/>
            <person name="Galagan J."/>
            <person name="Birren B.W."/>
            <person name="Cuomo C.A."/>
            <person name="Wickes B.L."/>
        </authorList>
    </citation>
    <scope>NUCLEOTIDE SEQUENCE [LARGE SCALE GENOMIC DNA]</scope>
    <source>
        <strain evidence="2">RA 99-880 / ATCC MYA-4621 / FGSC 9543 / NRRL 43880</strain>
    </source>
</reference>
<protein>
    <submittedName>
        <fullName evidence="1">Uncharacterized protein</fullName>
    </submittedName>
</protein>
<dbReference type="Proteomes" id="UP000009138">
    <property type="component" value="Unassembled WGS sequence"/>
</dbReference>
<dbReference type="EMBL" id="CH476732">
    <property type="protein sequence ID" value="EIE76354.1"/>
    <property type="molecule type" value="Genomic_DNA"/>
</dbReference>